<gene>
    <name evidence="2" type="ORF">SCUD_LOCUS19895</name>
</gene>
<feature type="region of interest" description="Disordered" evidence="1">
    <location>
        <begin position="23"/>
        <end position="47"/>
    </location>
</feature>
<dbReference type="AlphaFoldDB" id="A0A183KXU9"/>
<accession>A0A183KXU9</accession>
<organism evidence="4">
    <name type="scientific">Schistosoma curassoni</name>
    <dbReference type="NCBI Taxonomy" id="6186"/>
    <lineage>
        <taxon>Eukaryota</taxon>
        <taxon>Metazoa</taxon>
        <taxon>Spiralia</taxon>
        <taxon>Lophotrochozoa</taxon>
        <taxon>Platyhelminthes</taxon>
        <taxon>Trematoda</taxon>
        <taxon>Digenea</taxon>
        <taxon>Strigeidida</taxon>
        <taxon>Schistosomatoidea</taxon>
        <taxon>Schistosomatidae</taxon>
        <taxon>Schistosoma</taxon>
    </lineage>
</organism>
<dbReference type="WBParaSite" id="SCUD_0001989801-mRNA-1">
    <property type="protein sequence ID" value="SCUD_0001989801-mRNA-1"/>
    <property type="gene ID" value="SCUD_0001989801"/>
</dbReference>
<name>A0A183KXU9_9TREM</name>
<keyword evidence="3" id="KW-1185">Reference proteome</keyword>
<reference evidence="4" key="1">
    <citation type="submission" date="2016-06" db="UniProtKB">
        <authorList>
            <consortium name="WormBaseParasite"/>
        </authorList>
    </citation>
    <scope>IDENTIFICATION</scope>
</reference>
<evidence type="ECO:0000313" key="4">
    <source>
        <dbReference type="WBParaSite" id="SCUD_0001989801-mRNA-1"/>
    </source>
</evidence>
<reference evidence="2 3" key="2">
    <citation type="submission" date="2018-11" db="EMBL/GenBank/DDBJ databases">
        <authorList>
            <consortium name="Pathogen Informatics"/>
        </authorList>
    </citation>
    <scope>NUCLEOTIDE SEQUENCE [LARGE SCALE GENOMIC DNA]</scope>
    <source>
        <strain evidence="2">Dakar</strain>
        <strain evidence="3">Dakar, Senegal</strain>
    </source>
</reference>
<protein>
    <submittedName>
        <fullName evidence="2 4">Uncharacterized protein</fullName>
    </submittedName>
</protein>
<evidence type="ECO:0000256" key="1">
    <source>
        <dbReference type="SAM" id="MobiDB-lite"/>
    </source>
</evidence>
<evidence type="ECO:0000313" key="2">
    <source>
        <dbReference type="EMBL" id="VDP70575.1"/>
    </source>
</evidence>
<proteinExistence type="predicted"/>
<evidence type="ECO:0000313" key="3">
    <source>
        <dbReference type="Proteomes" id="UP000279833"/>
    </source>
</evidence>
<dbReference type="EMBL" id="UZAK01043311">
    <property type="protein sequence ID" value="VDP70575.1"/>
    <property type="molecule type" value="Genomic_DNA"/>
</dbReference>
<sequence length="47" mass="5333">MTAMLPSHKEGWLEKVDPKNAHLALSHGYPSPAVRPQQVRSQHKNYP</sequence>
<dbReference type="Proteomes" id="UP000279833">
    <property type="component" value="Unassembled WGS sequence"/>
</dbReference>